<evidence type="ECO:0000313" key="7">
    <source>
        <dbReference type="EMBL" id="RIH80098.1"/>
    </source>
</evidence>
<evidence type="ECO:0000259" key="6">
    <source>
        <dbReference type="PROSITE" id="PS50850"/>
    </source>
</evidence>
<feature type="transmembrane region" description="Helical" evidence="5">
    <location>
        <begin position="90"/>
        <end position="116"/>
    </location>
</feature>
<dbReference type="Gene3D" id="1.20.1250.20">
    <property type="entry name" value="MFS general substrate transporter like domains"/>
    <property type="match status" value="2"/>
</dbReference>
<evidence type="ECO:0000256" key="2">
    <source>
        <dbReference type="ARBA" id="ARBA00022692"/>
    </source>
</evidence>
<comment type="subcellular location">
    <subcellularLocation>
        <location evidence="1">Membrane</location>
        <topology evidence="1">Multi-pass membrane protein</topology>
    </subcellularLocation>
</comment>
<dbReference type="PANTHER" id="PTHR23514:SF13">
    <property type="entry name" value="INNER MEMBRANE PROTEIN YBJJ"/>
    <property type="match status" value="1"/>
</dbReference>
<sequence>MLPTPTLLQTRIAISSFFILHGFVTATWISRIPAEKERLEMSAAVLGLVLLGNMLGALLGGLTAGIWVAWWGSRRVARTFGVAASLSLPLLGALLTPAWLFAGLVLYGFLLNILNIGMNTQAAALEARYGRPIFSSFHALWSAGALLGSLAGAGLAGLGLSPFWHFLLVGGTGAGLAWQAGSRLLAASPSPQRQGFVLPKGALLVLGLMGFCTAISDGSIAGWSGVYLRSLGAPESLAALGFAVHQAVMLVGRSSGDWLVQQFGAVQVVRYGSLLGSFGLAVAVVSGTVEGMFFGIACMGLGMATLFPLMFAAAAQTPGMPPAAAIASISTMSTFGGLVGPMLLGIVAEVGTVRASFAVAALLAGVVSYLAFSLAGYQVARTQTSD</sequence>
<evidence type="ECO:0000256" key="5">
    <source>
        <dbReference type="SAM" id="Phobius"/>
    </source>
</evidence>
<gene>
    <name evidence="7" type="primary">ybjJ_1</name>
    <name evidence="7" type="ORF">Mcate_00069</name>
</gene>
<evidence type="ECO:0000256" key="3">
    <source>
        <dbReference type="ARBA" id="ARBA00022989"/>
    </source>
</evidence>
<dbReference type="GO" id="GO:0022857">
    <property type="term" value="F:transmembrane transporter activity"/>
    <property type="evidence" value="ECO:0007669"/>
    <property type="project" value="InterPro"/>
</dbReference>
<dbReference type="PROSITE" id="PS50850">
    <property type="entry name" value="MFS"/>
    <property type="match status" value="1"/>
</dbReference>
<name>A0A399E860_9DEIN</name>
<dbReference type="Proteomes" id="UP000266089">
    <property type="component" value="Unassembled WGS sequence"/>
</dbReference>
<feature type="transmembrane region" description="Helical" evidence="5">
    <location>
        <begin position="353"/>
        <end position="377"/>
    </location>
</feature>
<accession>A0A399E860</accession>
<dbReference type="SUPFAM" id="SSF103473">
    <property type="entry name" value="MFS general substrate transporter"/>
    <property type="match status" value="1"/>
</dbReference>
<dbReference type="PANTHER" id="PTHR23514">
    <property type="entry name" value="BYPASS OF STOP CODON PROTEIN 6"/>
    <property type="match status" value="1"/>
</dbReference>
<evidence type="ECO:0000313" key="8">
    <source>
        <dbReference type="Proteomes" id="UP000266089"/>
    </source>
</evidence>
<dbReference type="InterPro" id="IPR036259">
    <property type="entry name" value="MFS_trans_sf"/>
</dbReference>
<dbReference type="InterPro" id="IPR051788">
    <property type="entry name" value="MFS_Transporter"/>
</dbReference>
<feature type="transmembrane region" description="Helical" evidence="5">
    <location>
        <begin position="268"/>
        <end position="286"/>
    </location>
</feature>
<reference evidence="7 8" key="1">
    <citation type="submission" date="2018-08" db="EMBL/GenBank/DDBJ databases">
        <title>Meiothermus cateniformans JCM 15151 genome sequencing project.</title>
        <authorList>
            <person name="Da Costa M.S."/>
            <person name="Albuquerque L."/>
            <person name="Raposo P."/>
            <person name="Froufe H.J.C."/>
            <person name="Barroso C.S."/>
            <person name="Egas C."/>
        </authorList>
    </citation>
    <scope>NUCLEOTIDE SEQUENCE [LARGE SCALE GENOMIC DNA]</scope>
    <source>
        <strain evidence="7 8">JCM 15151</strain>
    </source>
</reference>
<dbReference type="OrthoDB" id="9810941at2"/>
<keyword evidence="3 5" id="KW-1133">Transmembrane helix</keyword>
<feature type="transmembrane region" description="Helical" evidence="5">
    <location>
        <begin position="292"/>
        <end position="311"/>
    </location>
</feature>
<protein>
    <submittedName>
        <fullName evidence="7">Inner membrane protein YbjJ</fullName>
    </submittedName>
</protein>
<dbReference type="EMBL" id="QWKX01000001">
    <property type="protein sequence ID" value="RIH80098.1"/>
    <property type="molecule type" value="Genomic_DNA"/>
</dbReference>
<feature type="transmembrane region" description="Helical" evidence="5">
    <location>
        <begin position="323"/>
        <end position="347"/>
    </location>
</feature>
<dbReference type="RefSeq" id="WP_027886549.1">
    <property type="nucleotide sequence ID" value="NZ_LWCO01000111.1"/>
</dbReference>
<evidence type="ECO:0000256" key="4">
    <source>
        <dbReference type="ARBA" id="ARBA00023136"/>
    </source>
</evidence>
<feature type="transmembrane region" description="Helical" evidence="5">
    <location>
        <begin position="43"/>
        <end position="70"/>
    </location>
</feature>
<proteinExistence type="predicted"/>
<feature type="transmembrane region" description="Helical" evidence="5">
    <location>
        <begin position="202"/>
        <end position="224"/>
    </location>
</feature>
<feature type="transmembrane region" description="Helical" evidence="5">
    <location>
        <begin position="12"/>
        <end position="31"/>
    </location>
</feature>
<dbReference type="GO" id="GO:0016020">
    <property type="term" value="C:membrane"/>
    <property type="evidence" value="ECO:0007669"/>
    <property type="project" value="UniProtKB-SubCell"/>
</dbReference>
<feature type="domain" description="Major facilitator superfamily (MFS) profile" evidence="6">
    <location>
        <begin position="202"/>
        <end position="386"/>
    </location>
</feature>
<organism evidence="7 8">
    <name type="scientific">Meiothermus taiwanensis</name>
    <dbReference type="NCBI Taxonomy" id="172827"/>
    <lineage>
        <taxon>Bacteria</taxon>
        <taxon>Thermotogati</taxon>
        <taxon>Deinococcota</taxon>
        <taxon>Deinococci</taxon>
        <taxon>Thermales</taxon>
        <taxon>Thermaceae</taxon>
        <taxon>Meiothermus</taxon>
    </lineage>
</organism>
<keyword evidence="2 5" id="KW-0812">Transmembrane</keyword>
<keyword evidence="4 5" id="KW-0472">Membrane</keyword>
<feature type="transmembrane region" description="Helical" evidence="5">
    <location>
        <begin position="137"/>
        <end position="157"/>
    </location>
</feature>
<comment type="caution">
    <text evidence="7">The sequence shown here is derived from an EMBL/GenBank/DDBJ whole genome shotgun (WGS) entry which is preliminary data.</text>
</comment>
<dbReference type="InterPro" id="IPR020846">
    <property type="entry name" value="MFS_dom"/>
</dbReference>
<feature type="transmembrane region" description="Helical" evidence="5">
    <location>
        <begin position="163"/>
        <end position="181"/>
    </location>
</feature>
<dbReference type="AlphaFoldDB" id="A0A399E860"/>
<dbReference type="CDD" id="cd17393">
    <property type="entry name" value="MFS_MosC_like"/>
    <property type="match status" value="1"/>
</dbReference>
<evidence type="ECO:0000256" key="1">
    <source>
        <dbReference type="ARBA" id="ARBA00004141"/>
    </source>
</evidence>